<reference evidence="1 2" key="1">
    <citation type="journal article" date="2005" name="Int. J. Syst. Evol. Microbiol.">
        <title>Halobacillus yeomjeoni sp. nov., isolated from a marine solar saltern in Korea.</title>
        <authorList>
            <person name="Yoon J.H."/>
            <person name="Kang S.J."/>
            <person name="Lee C.H."/>
            <person name="Oh H.W."/>
            <person name="Oh T.K."/>
        </authorList>
    </citation>
    <scope>NUCLEOTIDE SEQUENCE [LARGE SCALE GENOMIC DNA]</scope>
    <source>
        <strain evidence="1 2">KCTC 3957</strain>
    </source>
</reference>
<protein>
    <recommendedName>
        <fullName evidence="3">Lipoprotein</fullName>
    </recommendedName>
</protein>
<evidence type="ECO:0008006" key="3">
    <source>
        <dbReference type="Google" id="ProtNLM"/>
    </source>
</evidence>
<dbReference type="PROSITE" id="PS51257">
    <property type="entry name" value="PROKAR_LIPOPROTEIN"/>
    <property type="match status" value="1"/>
</dbReference>
<dbReference type="AlphaFoldDB" id="A0A931HT12"/>
<sequence length="111" mass="12583">MKRLLLIAVVLIAGLVGCQSPDEVHDKFETDARLSLIIVKKAHEGTASFDGTDGQIYQDFMNIETIAGRELNEKEKELRESIIMIRDSIGEDTFDDEYLEVLRLMHGDDNE</sequence>
<dbReference type="EMBL" id="JADZSC010000001">
    <property type="protein sequence ID" value="MBH0228843.1"/>
    <property type="molecule type" value="Genomic_DNA"/>
</dbReference>
<accession>A0A931HT12</accession>
<evidence type="ECO:0000313" key="2">
    <source>
        <dbReference type="Proteomes" id="UP000614490"/>
    </source>
</evidence>
<dbReference type="RefSeq" id="WP_197315487.1">
    <property type="nucleotide sequence ID" value="NZ_JADZSC010000001.1"/>
</dbReference>
<organism evidence="1 2">
    <name type="scientific">Halobacillus yeomjeoni</name>
    <dbReference type="NCBI Taxonomy" id="311194"/>
    <lineage>
        <taxon>Bacteria</taxon>
        <taxon>Bacillati</taxon>
        <taxon>Bacillota</taxon>
        <taxon>Bacilli</taxon>
        <taxon>Bacillales</taxon>
        <taxon>Bacillaceae</taxon>
        <taxon>Halobacillus</taxon>
    </lineage>
</organism>
<gene>
    <name evidence="1" type="ORF">H0267_01345</name>
</gene>
<keyword evidence="2" id="KW-1185">Reference proteome</keyword>
<proteinExistence type="predicted"/>
<dbReference type="Proteomes" id="UP000614490">
    <property type="component" value="Unassembled WGS sequence"/>
</dbReference>
<evidence type="ECO:0000313" key="1">
    <source>
        <dbReference type="EMBL" id="MBH0228843.1"/>
    </source>
</evidence>
<name>A0A931HT12_9BACI</name>
<comment type="caution">
    <text evidence="1">The sequence shown here is derived from an EMBL/GenBank/DDBJ whole genome shotgun (WGS) entry which is preliminary data.</text>
</comment>